<dbReference type="GO" id="GO:0003723">
    <property type="term" value="F:RNA binding"/>
    <property type="evidence" value="ECO:0007669"/>
    <property type="project" value="UniProtKB-KW"/>
</dbReference>
<dbReference type="Pfam" id="PF26253">
    <property type="entry name" value="RdRP_head"/>
    <property type="match status" value="1"/>
</dbReference>
<keyword evidence="3 8" id="KW-0808">Transferase</keyword>
<evidence type="ECO:0000256" key="4">
    <source>
        <dbReference type="ARBA" id="ARBA00022695"/>
    </source>
</evidence>
<feature type="domain" description="RDRP C-terminal head" evidence="13">
    <location>
        <begin position="1021"/>
        <end position="1186"/>
    </location>
</feature>
<dbReference type="EC" id="2.7.7.48" evidence="8"/>
<organism evidence="14 15">
    <name type="scientific">Turnera subulata</name>
    <dbReference type="NCBI Taxonomy" id="218843"/>
    <lineage>
        <taxon>Eukaryota</taxon>
        <taxon>Viridiplantae</taxon>
        <taxon>Streptophyta</taxon>
        <taxon>Embryophyta</taxon>
        <taxon>Tracheophyta</taxon>
        <taxon>Spermatophyta</taxon>
        <taxon>Magnoliopsida</taxon>
        <taxon>eudicotyledons</taxon>
        <taxon>Gunneridae</taxon>
        <taxon>Pentapetalae</taxon>
        <taxon>rosids</taxon>
        <taxon>fabids</taxon>
        <taxon>Malpighiales</taxon>
        <taxon>Passifloraceae</taxon>
        <taxon>Turnera</taxon>
    </lineage>
</organism>
<feature type="domain" description="RNA-dependent RNA polymerase 6-like second" evidence="11">
    <location>
        <begin position="131"/>
        <end position="294"/>
    </location>
</feature>
<dbReference type="InterPro" id="IPR057297">
    <property type="entry name" value="RDR6-like_2nd"/>
</dbReference>
<dbReference type="Pfam" id="PF24572">
    <property type="entry name" value="RBD_RDR6"/>
    <property type="match status" value="1"/>
</dbReference>
<reference evidence="14" key="1">
    <citation type="submission" date="2022-02" db="EMBL/GenBank/DDBJ databases">
        <authorList>
            <person name="Henning P.M."/>
            <person name="McCubbin A.G."/>
            <person name="Shore J.S."/>
        </authorList>
    </citation>
    <scope>NUCLEOTIDE SEQUENCE</scope>
    <source>
        <strain evidence="14">F60SS</strain>
        <tissue evidence="14">Leaves</tissue>
    </source>
</reference>
<feature type="domain" description="RDRP core" evidence="9">
    <location>
        <begin position="418"/>
        <end position="999"/>
    </location>
</feature>
<evidence type="ECO:0000256" key="5">
    <source>
        <dbReference type="ARBA" id="ARBA00022884"/>
    </source>
</evidence>
<dbReference type="Proteomes" id="UP001141552">
    <property type="component" value="Unassembled WGS sequence"/>
</dbReference>
<name>A0A9Q0FZC1_9ROSI</name>
<keyword evidence="6 8" id="KW-0943">RNA-mediated gene silencing</keyword>
<comment type="caution">
    <text evidence="14">The sequence shown here is derived from an EMBL/GenBank/DDBJ whole genome shotgun (WGS) entry which is preliminary data.</text>
</comment>
<evidence type="ECO:0000259" key="11">
    <source>
        <dbReference type="Pfam" id="PF24577"/>
    </source>
</evidence>
<evidence type="ECO:0000259" key="9">
    <source>
        <dbReference type="Pfam" id="PF05183"/>
    </source>
</evidence>
<feature type="domain" description="RNA-dependent RNA polymerase 6-like RNA-binding" evidence="10">
    <location>
        <begin position="10"/>
        <end position="111"/>
    </location>
</feature>
<evidence type="ECO:0000256" key="8">
    <source>
        <dbReference type="RuleBase" id="RU363098"/>
    </source>
</evidence>
<dbReference type="AlphaFoldDB" id="A0A9Q0FZC1"/>
<dbReference type="GO" id="GO:0030422">
    <property type="term" value="P:siRNA processing"/>
    <property type="evidence" value="ECO:0007669"/>
    <property type="project" value="TreeGrafter"/>
</dbReference>
<sequence>MEVRESVKDTVVTQVSLGGFSNRVKAKELMNFLEKNIGQVWRCRLKTSWTPPDSYPNFEITNAADFHTTDDYKRVEPHAFVHFAIPDSVDLAYDAAGRCELFFEDKLLKVSKGPENPLRLRSRRRTTHPFKLSDVLIEIGTLISRDEFFVGWRGPSKGADFLVDPFDGMCRFCFTRDTAFSFKNTDEHAVIKCDFKVEFLVRDINDIKQYNEMSCLVVLLQLSSSPRVWYRTADDDIEVSVPFDLLDDDDPWIRTTDFTPSGAIGRCNSYRFSIPPRHGAKLRKALNYLREQRVQHESLGRPLRIVDEPDFGTPMADPFFYVHHNVGIAFEVMFLVNAVIHKGIFNQHRLCSSFFDLLRSQSTEVNVAALKHICSYRRPVFDACKRLEVVQEWVLRNPKLFKCPKKLVDIIEIRRLVITPTKAYCLPPEVELSNRVLRKYKNVEDRFLRVTFMDEGMQTINSVALTYYVAPIVREITSNSFPQKTSIFQRVKSILTKGFSLCGREYSFLAFSSNQLRDRSAWFFAEDGKISVASIRNWMGKFRIKNVAKCAARMGQCFSSTYATVEVPTDQVNADLPDIERNNYVFSDGIGKITPDLAKEVAERLNLHMDPPCAYQIRYAGCKGVVACWPSQGDGIRLSLRPSMNKFSSNHTTLEICSWTRFQPGFLNRQIIVLLSALGVGDEIFWKMQQTMLSKLNQMLVDKDVAFDVLTSSCAEQGNTAAIMLSAGFTPQTEPHLRGMLTCVRAAQLWGLREKSRIFVDSGRWLMGCLDELGVLEQGQCFIQVSSSSLENCFSKHGSNFETRKNLQVIRGTVVIAKNPCLHPGDVRILEAVDAPELRHLHDCLVFPQKGDRPHAHEASGSDLDGDLYFVTWDEVLIPPSKRSWTPMQYDAAEAKQQSRPVTHEDIIEFFVRNMVNESLGAICNAHVVHADKSGYGALDENCLTLAELAATAVDFPKTGKFVTMPSHLKPKLYPDFMGKEEHQSYKSDKILGRLYRQVRDAYDEDAAMSSQPNFVSGDVPYDGDLEVLGSDDYVTDAWNQKCSYDGQLNALLGQYKVKREEEIVTGHIWSMPKYTSRKQGELKEKLKHSYSALKKEFRLVFEKMGVDVGQLTDEEKNVLYEKKASAWYQVTYHPKWAEKSLELQSPDAPPSSVKLSFAWIAADYLARIKIRCRGPVAADSATPVSMLANYIADRI</sequence>
<dbReference type="GO" id="GO:0031380">
    <property type="term" value="C:nuclear RNA-directed RNA polymerase complex"/>
    <property type="evidence" value="ECO:0007669"/>
    <property type="project" value="TreeGrafter"/>
</dbReference>
<evidence type="ECO:0000259" key="10">
    <source>
        <dbReference type="Pfam" id="PF24572"/>
    </source>
</evidence>
<evidence type="ECO:0000313" key="14">
    <source>
        <dbReference type="EMBL" id="KAJ4839317.1"/>
    </source>
</evidence>
<feature type="domain" description="RDRP helical" evidence="12">
    <location>
        <begin position="319"/>
        <end position="400"/>
    </location>
</feature>
<proteinExistence type="inferred from homology"/>
<dbReference type="Pfam" id="PF24577">
    <property type="entry name" value="RDR6_2nd"/>
    <property type="match status" value="1"/>
</dbReference>
<comment type="catalytic activity">
    <reaction evidence="7 8">
        <text>RNA(n) + a ribonucleoside 5'-triphosphate = RNA(n+1) + diphosphate</text>
        <dbReference type="Rhea" id="RHEA:21248"/>
        <dbReference type="Rhea" id="RHEA-COMP:14527"/>
        <dbReference type="Rhea" id="RHEA-COMP:17342"/>
        <dbReference type="ChEBI" id="CHEBI:33019"/>
        <dbReference type="ChEBI" id="CHEBI:61557"/>
        <dbReference type="ChEBI" id="CHEBI:140395"/>
        <dbReference type="EC" id="2.7.7.48"/>
    </reaction>
</comment>
<dbReference type="InterPro" id="IPR057298">
    <property type="entry name" value="RDR6-like_RBD"/>
</dbReference>
<comment type="similarity">
    <text evidence="1 8">Belongs to the RdRP family.</text>
</comment>
<dbReference type="InterPro" id="IPR058752">
    <property type="entry name" value="RDRP_C_head"/>
</dbReference>
<dbReference type="PANTHER" id="PTHR23079">
    <property type="entry name" value="RNA-DEPENDENT RNA POLYMERASE"/>
    <property type="match status" value="1"/>
</dbReference>
<dbReference type="Pfam" id="PF05183">
    <property type="entry name" value="RdRP"/>
    <property type="match status" value="1"/>
</dbReference>
<protein>
    <recommendedName>
        <fullName evidence="8">RNA-dependent RNA polymerase</fullName>
        <ecNumber evidence="8">2.7.7.48</ecNumber>
    </recommendedName>
</protein>
<evidence type="ECO:0000259" key="12">
    <source>
        <dbReference type="Pfam" id="PF26252"/>
    </source>
</evidence>
<dbReference type="InterPro" id="IPR057596">
    <property type="entry name" value="RDRP_core"/>
</dbReference>
<evidence type="ECO:0000256" key="6">
    <source>
        <dbReference type="ARBA" id="ARBA00023158"/>
    </source>
</evidence>
<dbReference type="InterPro" id="IPR007855">
    <property type="entry name" value="RDRP"/>
</dbReference>
<evidence type="ECO:0000313" key="15">
    <source>
        <dbReference type="Proteomes" id="UP001141552"/>
    </source>
</evidence>
<dbReference type="Pfam" id="PF26252">
    <property type="entry name" value="RdRP_helical"/>
    <property type="match status" value="1"/>
</dbReference>
<evidence type="ECO:0000256" key="3">
    <source>
        <dbReference type="ARBA" id="ARBA00022679"/>
    </source>
</evidence>
<evidence type="ECO:0000259" key="13">
    <source>
        <dbReference type="Pfam" id="PF26253"/>
    </source>
</evidence>
<evidence type="ECO:0000256" key="1">
    <source>
        <dbReference type="ARBA" id="ARBA00005762"/>
    </source>
</evidence>
<keyword evidence="15" id="KW-1185">Reference proteome</keyword>
<accession>A0A9Q0FZC1</accession>
<comment type="function">
    <text evidence="8">Probably involved in the RNA silencing pathway and required for the generation of small interfering RNAs (siRNAs).</text>
</comment>
<gene>
    <name evidence="14" type="primary">RDR6</name>
    <name evidence="14" type="ORF">Tsubulata_018131</name>
</gene>
<keyword evidence="2 8" id="KW-0696">RNA-directed RNA polymerase</keyword>
<dbReference type="PANTHER" id="PTHR23079:SF18">
    <property type="entry name" value="RNA-DEPENDENT RNA POLYMERASE 6"/>
    <property type="match status" value="1"/>
</dbReference>
<reference evidence="14" key="2">
    <citation type="journal article" date="2023" name="Plants (Basel)">
        <title>Annotation of the Turnera subulata (Passifloraceae) Draft Genome Reveals the S-Locus Evolved after the Divergence of Turneroideae from Passifloroideae in a Stepwise Manner.</title>
        <authorList>
            <person name="Henning P.M."/>
            <person name="Roalson E.H."/>
            <person name="Mir W."/>
            <person name="McCubbin A.G."/>
            <person name="Shore J.S."/>
        </authorList>
    </citation>
    <scope>NUCLEOTIDE SEQUENCE</scope>
    <source>
        <strain evidence="14">F60SS</strain>
    </source>
</reference>
<dbReference type="InterPro" id="IPR058751">
    <property type="entry name" value="RDRP_helical"/>
</dbReference>
<evidence type="ECO:0000256" key="2">
    <source>
        <dbReference type="ARBA" id="ARBA00022484"/>
    </source>
</evidence>
<keyword evidence="5 8" id="KW-0694">RNA-binding</keyword>
<evidence type="ECO:0000256" key="7">
    <source>
        <dbReference type="ARBA" id="ARBA00048744"/>
    </source>
</evidence>
<dbReference type="EMBL" id="JAKUCV010003350">
    <property type="protein sequence ID" value="KAJ4839317.1"/>
    <property type="molecule type" value="Genomic_DNA"/>
</dbReference>
<keyword evidence="4 8" id="KW-0548">Nucleotidyltransferase</keyword>
<dbReference type="GO" id="GO:0003968">
    <property type="term" value="F:RNA-directed RNA polymerase activity"/>
    <property type="evidence" value="ECO:0007669"/>
    <property type="project" value="UniProtKB-KW"/>
</dbReference>
<dbReference type="OrthoDB" id="6513042at2759"/>